<dbReference type="InterPro" id="IPR051781">
    <property type="entry name" value="Metallo-dep_Hydrolase"/>
</dbReference>
<dbReference type="PANTHER" id="PTHR43135">
    <property type="entry name" value="ALPHA-D-RIBOSE 1-METHYLPHOSPHONATE 5-TRIPHOSPHATE DIPHOSPHATASE"/>
    <property type="match status" value="1"/>
</dbReference>
<dbReference type="SUPFAM" id="SSF51556">
    <property type="entry name" value="Metallo-dependent hydrolases"/>
    <property type="match status" value="1"/>
</dbReference>
<dbReference type="KEGG" id="ache:ACHE_10780S"/>
<dbReference type="GO" id="GO:0016810">
    <property type="term" value="F:hydrolase activity, acting on carbon-nitrogen (but not peptide) bonds"/>
    <property type="evidence" value="ECO:0007669"/>
    <property type="project" value="InterPro"/>
</dbReference>
<dbReference type="Pfam" id="PF01979">
    <property type="entry name" value="Amidohydro_1"/>
    <property type="match status" value="1"/>
</dbReference>
<dbReference type="PANTHER" id="PTHR43135:SF3">
    <property type="entry name" value="ALPHA-D-RIBOSE 1-METHYLPHOSPHONATE 5-TRIPHOSPHATE DIPHOSPHATASE"/>
    <property type="match status" value="1"/>
</dbReference>
<gene>
    <name evidence="2" type="ORF">ACHE_10780S</name>
</gene>
<reference evidence="2" key="2">
    <citation type="submission" date="2021-02" db="EMBL/GenBank/DDBJ databases">
        <title>Aspergillus chevalieri M1 genome sequence.</title>
        <authorList>
            <person name="Kadooka C."/>
            <person name="Mori K."/>
            <person name="Futagami T."/>
        </authorList>
    </citation>
    <scope>NUCLEOTIDE SEQUENCE</scope>
    <source>
        <strain evidence="2">M1</strain>
    </source>
</reference>
<protein>
    <recommendedName>
        <fullName evidence="1">Amidohydrolase-related domain-containing protein</fullName>
    </recommendedName>
</protein>
<organism evidence="2 3">
    <name type="scientific">Aspergillus chevalieri</name>
    <name type="common">Eurotium chevalieri</name>
    <dbReference type="NCBI Taxonomy" id="182096"/>
    <lineage>
        <taxon>Eukaryota</taxon>
        <taxon>Fungi</taxon>
        <taxon>Dikarya</taxon>
        <taxon>Ascomycota</taxon>
        <taxon>Pezizomycotina</taxon>
        <taxon>Eurotiomycetes</taxon>
        <taxon>Eurotiomycetidae</taxon>
        <taxon>Eurotiales</taxon>
        <taxon>Aspergillaceae</taxon>
        <taxon>Aspergillus</taxon>
        <taxon>Aspergillus subgen. Aspergillus</taxon>
    </lineage>
</organism>
<evidence type="ECO:0000313" key="3">
    <source>
        <dbReference type="Proteomes" id="UP000637239"/>
    </source>
</evidence>
<dbReference type="InterPro" id="IPR006680">
    <property type="entry name" value="Amidohydro-rel"/>
</dbReference>
<dbReference type="Gene3D" id="2.30.40.10">
    <property type="entry name" value="Urease, subunit C, domain 1"/>
    <property type="match status" value="1"/>
</dbReference>
<name>A0A7R7VGG4_ASPCH</name>
<feature type="domain" description="Amidohydrolase-related" evidence="1">
    <location>
        <begin position="16"/>
        <end position="103"/>
    </location>
</feature>
<accession>A0A7R7VGG4</accession>
<evidence type="ECO:0000313" key="2">
    <source>
        <dbReference type="EMBL" id="BCR83378.1"/>
    </source>
</evidence>
<dbReference type="InterPro" id="IPR011059">
    <property type="entry name" value="Metal-dep_hydrolase_composite"/>
</dbReference>
<dbReference type="RefSeq" id="XP_043131900.1">
    <property type="nucleotide sequence ID" value="XM_043283075.1"/>
</dbReference>
<dbReference type="Proteomes" id="UP000637239">
    <property type="component" value="Chromosome 1"/>
</dbReference>
<dbReference type="AlphaFoldDB" id="A0A7R7VGG4"/>
<dbReference type="InterPro" id="IPR032466">
    <property type="entry name" value="Metal_Hydrolase"/>
</dbReference>
<dbReference type="Gene3D" id="3.20.20.140">
    <property type="entry name" value="Metal-dependent hydrolases"/>
    <property type="match status" value="1"/>
</dbReference>
<dbReference type="EMBL" id="AP024416">
    <property type="protein sequence ID" value="BCR83378.1"/>
    <property type="molecule type" value="Genomic_DNA"/>
</dbReference>
<proteinExistence type="predicted"/>
<evidence type="ECO:0000259" key="1">
    <source>
        <dbReference type="Pfam" id="PF01979"/>
    </source>
</evidence>
<dbReference type="GeneID" id="66977737"/>
<keyword evidence="3" id="KW-1185">Reference proteome</keyword>
<sequence length="114" mass="12093">MIQPASSHFLDEFSQRKNQVILKGSLGALEILSDAGVTMCYGSDLLAGFRIMQNGEFPIRAQVLSAGEVLKSATVNAAKYIGMEGKLGCVKTVSIADLLVLNANPLDCHLGSHS</sequence>
<reference evidence="2" key="1">
    <citation type="submission" date="2021-01" db="EMBL/GenBank/DDBJ databases">
        <authorList>
            <consortium name="Aspergillus chevalieri M1 genome sequencing consortium"/>
            <person name="Kazuki M."/>
            <person name="Futagami T."/>
        </authorList>
    </citation>
    <scope>NUCLEOTIDE SEQUENCE</scope>
    <source>
        <strain evidence="2">M1</strain>
    </source>
</reference>